<keyword evidence="5" id="KW-1185">Reference proteome</keyword>
<dbReference type="InterPro" id="IPR036388">
    <property type="entry name" value="WH-like_DNA-bd_sf"/>
</dbReference>
<evidence type="ECO:0000313" key="5">
    <source>
        <dbReference type="Proteomes" id="UP000664857"/>
    </source>
</evidence>
<evidence type="ECO:0000256" key="1">
    <source>
        <dbReference type="ARBA" id="ARBA00023015"/>
    </source>
</evidence>
<evidence type="ECO:0000256" key="2">
    <source>
        <dbReference type="ARBA" id="ARBA00023163"/>
    </source>
</evidence>
<dbReference type="Gene3D" id="1.10.10.10">
    <property type="entry name" value="Winged helix-like DNA-binding domain superfamily/Winged helix DNA-binding domain"/>
    <property type="match status" value="1"/>
</dbReference>
<gene>
    <name evidence="4" type="ORF">DOK76_02930</name>
</gene>
<accession>A0ABS3HQI5</accession>
<comment type="caution">
    <text evidence="4">The sequence shown here is derived from an EMBL/GenBank/DDBJ whole genome shotgun (WGS) entry which is preliminary data.</text>
</comment>
<feature type="domain" description="Mga helix-turn-helix" evidence="3">
    <location>
        <begin position="73"/>
        <end position="153"/>
    </location>
</feature>
<dbReference type="EMBL" id="JAFLVX010000009">
    <property type="protein sequence ID" value="MBO0476008.1"/>
    <property type="molecule type" value="Genomic_DNA"/>
</dbReference>
<evidence type="ECO:0000259" key="3">
    <source>
        <dbReference type="Pfam" id="PF05043"/>
    </source>
</evidence>
<dbReference type="PANTHER" id="PTHR30185">
    <property type="entry name" value="CRYPTIC BETA-GLUCOSIDE BGL OPERON ANTITERMINATOR"/>
    <property type="match status" value="1"/>
</dbReference>
<keyword evidence="1" id="KW-0805">Transcription regulation</keyword>
<sequence>MKRLLSTSHQRKLALIEHLFLNPHQKTKDITQVLGYNTVTLTKDITEINMMLDDCGIVQAADFSYSIKFFHTRNIEYIYRRFLQESFEFNILRELIFQSYDTIDDLAEILYTSPSNLRRSIHKINDVLELEHGFKIGTLPVRFEGPDDNIINFNIYFLREYYTVPEKFLTESQRKFYWRLYRSSKITTINLDAVTFQEFCFYLYGITMRAKQIDLFNQTKKKPIFNAMLNYLVPYKRLFGVELNQNFLLQIESIFENTHYKFSFDELMEDVTNDFETRDLYNKINKVITLISQKIDIECIDREELVLYLYNITQLNYGNNTIIFPKYDFFISKIAIRYPGFKEFIYGYVEAIVGPNKVAEFLYHLLIRWPELQKYMRHFPPKMSVGLLINESKKHVIYIKEYIEETFPKMFDIRIINEKQLKKGLSLSLIITDHRPQAETTIPLTSCSFIPTDNQLDMIHSYYRKWLKG</sequence>
<dbReference type="InterPro" id="IPR050661">
    <property type="entry name" value="BglG_antiterminators"/>
</dbReference>
<proteinExistence type="predicted"/>
<keyword evidence="2" id="KW-0804">Transcription</keyword>
<dbReference type="InterPro" id="IPR007737">
    <property type="entry name" value="Mga_HTH"/>
</dbReference>
<dbReference type="Pfam" id="PF05043">
    <property type="entry name" value="Mga"/>
    <property type="match status" value="1"/>
</dbReference>
<reference evidence="4 5" key="1">
    <citation type="submission" date="2021-03" db="EMBL/GenBank/DDBJ databases">
        <title>Enterococcal diversity collection.</title>
        <authorList>
            <person name="Gilmore M.S."/>
            <person name="Schwartzman J."/>
            <person name="Van Tyne D."/>
            <person name="Martin M."/>
            <person name="Earl A.M."/>
            <person name="Manson A.L."/>
            <person name="Straub T."/>
            <person name="Salamzade R."/>
            <person name="Saavedra J."/>
            <person name="Lebreton F."/>
            <person name="Prichula J."/>
            <person name="Schaufler K."/>
            <person name="Gaca A."/>
            <person name="Sgardioli B."/>
            <person name="Wagenaar J."/>
            <person name="Strong T."/>
        </authorList>
    </citation>
    <scope>NUCLEOTIDE SEQUENCE [LARGE SCALE GENOMIC DNA]</scope>
    <source>
        <strain evidence="4 5">DIV0080</strain>
    </source>
</reference>
<dbReference type="PANTHER" id="PTHR30185:SF18">
    <property type="entry name" value="TRANSCRIPTIONAL REGULATOR MTLR"/>
    <property type="match status" value="1"/>
</dbReference>
<organism evidence="4 5">
    <name type="scientific">Candidatus Vagococcus giribetii</name>
    <dbReference type="NCBI Taxonomy" id="2230876"/>
    <lineage>
        <taxon>Bacteria</taxon>
        <taxon>Bacillati</taxon>
        <taxon>Bacillota</taxon>
        <taxon>Bacilli</taxon>
        <taxon>Lactobacillales</taxon>
        <taxon>Enterococcaceae</taxon>
        <taxon>Vagococcus</taxon>
    </lineage>
</organism>
<dbReference type="RefSeq" id="WP_206964866.1">
    <property type="nucleotide sequence ID" value="NZ_JAFLVX010000009.1"/>
</dbReference>
<protein>
    <submittedName>
        <fullName evidence="4">Helix-turn-helix domain-containing protein</fullName>
    </submittedName>
</protein>
<name>A0ABS3HQI5_9ENTE</name>
<dbReference type="Proteomes" id="UP000664857">
    <property type="component" value="Unassembled WGS sequence"/>
</dbReference>
<evidence type="ECO:0000313" key="4">
    <source>
        <dbReference type="EMBL" id="MBO0476008.1"/>
    </source>
</evidence>